<reference evidence="4 5" key="1">
    <citation type="submission" date="2020-11" db="EMBL/GenBank/DDBJ databases">
        <title>Kefir isolates.</title>
        <authorList>
            <person name="Marcisauskas S."/>
            <person name="Kim Y."/>
            <person name="Blasche S."/>
        </authorList>
    </citation>
    <scope>NUCLEOTIDE SEQUENCE [LARGE SCALE GENOMIC DNA]</scope>
    <source>
        <strain evidence="4 5">KR</strain>
    </source>
</reference>
<evidence type="ECO:0000256" key="1">
    <source>
        <dbReference type="ARBA" id="ARBA00006484"/>
    </source>
</evidence>
<dbReference type="AlphaFoldDB" id="A0A9P7B633"/>
<dbReference type="OrthoDB" id="542013at2759"/>
<dbReference type="Gene3D" id="3.40.50.720">
    <property type="entry name" value="NAD(P)-binding Rossmann-like Domain"/>
    <property type="match status" value="2"/>
</dbReference>
<dbReference type="Proteomes" id="UP000777482">
    <property type="component" value="Unassembled WGS sequence"/>
</dbReference>
<dbReference type="GO" id="GO:0016491">
    <property type="term" value="F:oxidoreductase activity"/>
    <property type="evidence" value="ECO:0007669"/>
    <property type="project" value="UniProtKB-KW"/>
</dbReference>
<evidence type="ECO:0008006" key="6">
    <source>
        <dbReference type="Google" id="ProtNLM"/>
    </source>
</evidence>
<evidence type="ECO:0000256" key="3">
    <source>
        <dbReference type="ARBA" id="ARBA00023002"/>
    </source>
</evidence>
<organism evidence="4 5">
    <name type="scientific">Rhodotorula mucilaginosa</name>
    <name type="common">Yeast</name>
    <name type="synonym">Rhodotorula rubra</name>
    <dbReference type="NCBI Taxonomy" id="5537"/>
    <lineage>
        <taxon>Eukaryota</taxon>
        <taxon>Fungi</taxon>
        <taxon>Dikarya</taxon>
        <taxon>Basidiomycota</taxon>
        <taxon>Pucciniomycotina</taxon>
        <taxon>Microbotryomycetes</taxon>
        <taxon>Sporidiobolales</taxon>
        <taxon>Sporidiobolaceae</taxon>
        <taxon>Rhodotorula</taxon>
    </lineage>
</organism>
<dbReference type="InterPro" id="IPR036291">
    <property type="entry name" value="NAD(P)-bd_dom_sf"/>
</dbReference>
<accession>A0A9P7B633</accession>
<keyword evidence="2" id="KW-0521">NADP</keyword>
<dbReference type="PANTHER" id="PTHR24320:SF252">
    <property type="entry name" value="DEHYDROGENASE_REDUCTASE FAMILY PROTEIN, PUTATIVE (AFU_ORTHOLOGUE AFUA_3G08550)-RELATED"/>
    <property type="match status" value="1"/>
</dbReference>
<evidence type="ECO:0000256" key="2">
    <source>
        <dbReference type="ARBA" id="ARBA00022857"/>
    </source>
</evidence>
<dbReference type="PANTHER" id="PTHR24320">
    <property type="entry name" value="RETINOL DEHYDROGENASE"/>
    <property type="match status" value="1"/>
</dbReference>
<keyword evidence="5" id="KW-1185">Reference proteome</keyword>
<proteinExistence type="inferred from homology"/>
<name>A0A9P7B633_RHOMI</name>
<sequence>MSKYGTGKDLPVPEFIWGHLTHQVPKPEADLKGLTALVTGATSGLGYTTAQHFARLGVSTLVLPVRSLKKGEKFAQQLHKDVPSFRGDIKLLELDLSRFASIPKFVKELETTVDRLDFAILNAGCTRTKYHQTPDGYEETIQVNVLATGLLAVMLLPLLSKTAKLPKPADALPSDLKPQLEIVSSEVHYWVVPSNLPQSENFIAELNTEEYFKKLPFSEMYNISKLLDVFLARKIAALPVAQDIQVTVTNPGLCRSAFRDDFGAVLAWLMNAVSWTAEFGSRTFLHAVLESHPSGSFLSAGKVVPTSKFSCSDEGIKTEDKFWTELVELYAKLAPETYGEGKDLPFHKFVWGQLTHRVAKPEADLKGLTALVTGATSGLGYTTAQHFARLGVSTLVLPVRSLKKGEKFAQQLHKDVPSFRGDIKLLELDLNRFATIQKLVHELETTVDRLDIAILNAGCIRNKYTLTPDGYEETTQVNVLATGLLAVLLLPLLGKTAKLPKPADAVPASRKPQLEIVSSEVHYWVVPSNLPQSDSFIAELNSETYFKKLPFFEMYNISKLLDVFLARKIAVLPAAQDIQVTVTNPSLCKSGLRDDFGAVLAWFMNAIARSADFGSRTFLHAVLAPHPSGSFLSAGKVVPTSKFSCSEEGIKTEDKFWTELVELYAKLAPETVKILSGQ</sequence>
<dbReference type="PRINTS" id="PR00081">
    <property type="entry name" value="GDHRDH"/>
</dbReference>
<dbReference type="SUPFAM" id="SSF51735">
    <property type="entry name" value="NAD(P)-binding Rossmann-fold domains"/>
    <property type="match status" value="2"/>
</dbReference>
<comment type="similarity">
    <text evidence="1">Belongs to the short-chain dehydrogenases/reductases (SDR) family.</text>
</comment>
<dbReference type="EMBL" id="PUHQ01000047">
    <property type="protein sequence ID" value="KAG0660130.1"/>
    <property type="molecule type" value="Genomic_DNA"/>
</dbReference>
<gene>
    <name evidence="4" type="ORF">C6P46_004760</name>
</gene>
<dbReference type="InterPro" id="IPR002347">
    <property type="entry name" value="SDR_fam"/>
</dbReference>
<evidence type="ECO:0000313" key="4">
    <source>
        <dbReference type="EMBL" id="KAG0660130.1"/>
    </source>
</evidence>
<protein>
    <recommendedName>
        <fullName evidence="6">NAD(P)-binding protein</fullName>
    </recommendedName>
</protein>
<dbReference type="Pfam" id="PF00106">
    <property type="entry name" value="adh_short"/>
    <property type="match status" value="2"/>
</dbReference>
<keyword evidence="3" id="KW-0560">Oxidoreductase</keyword>
<evidence type="ECO:0000313" key="5">
    <source>
        <dbReference type="Proteomes" id="UP000777482"/>
    </source>
</evidence>
<comment type="caution">
    <text evidence="4">The sequence shown here is derived from an EMBL/GenBank/DDBJ whole genome shotgun (WGS) entry which is preliminary data.</text>
</comment>